<dbReference type="SUPFAM" id="SSF52151">
    <property type="entry name" value="FabD/lysophospholipase-like"/>
    <property type="match status" value="1"/>
</dbReference>
<keyword evidence="12" id="KW-1185">Reference proteome</keyword>
<feature type="domain" description="PKS/mFAS DH" evidence="10">
    <location>
        <begin position="148"/>
        <end position="448"/>
    </location>
</feature>
<dbReference type="SUPFAM" id="SSF51735">
    <property type="entry name" value="NAD(P)-binding Rossmann-fold domains"/>
    <property type="match status" value="2"/>
</dbReference>
<dbReference type="InterPro" id="IPR020806">
    <property type="entry name" value="PKS_PP-bd"/>
</dbReference>
<dbReference type="InterPro" id="IPR020807">
    <property type="entry name" value="PKS_DH"/>
</dbReference>
<feature type="domain" description="Carrier" evidence="9">
    <location>
        <begin position="981"/>
        <end position="1056"/>
    </location>
</feature>
<feature type="region of interest" description="Disordered" evidence="8">
    <location>
        <begin position="535"/>
        <end position="565"/>
    </location>
</feature>
<dbReference type="InterPro" id="IPR036291">
    <property type="entry name" value="NAD(P)-bd_dom_sf"/>
</dbReference>
<dbReference type="InterPro" id="IPR001227">
    <property type="entry name" value="Ac_transferase_dom_sf"/>
</dbReference>
<dbReference type="EMBL" id="AOPZ01000453">
    <property type="protein sequence ID" value="EPH40061.1"/>
    <property type="molecule type" value="Genomic_DNA"/>
</dbReference>
<dbReference type="InterPro" id="IPR049552">
    <property type="entry name" value="PKS_DH_N"/>
</dbReference>
<dbReference type="Gene3D" id="1.10.1200.10">
    <property type="entry name" value="ACP-like"/>
    <property type="match status" value="1"/>
</dbReference>
<dbReference type="Pfam" id="PF22953">
    <property type="entry name" value="SpnB_Rossmann"/>
    <property type="match status" value="1"/>
</dbReference>
<dbReference type="PATRIC" id="fig|1286094.4.peg.6797"/>
<dbReference type="InterPro" id="IPR013968">
    <property type="entry name" value="PKS_KR"/>
</dbReference>
<feature type="region of interest" description="N-terminal hotdog fold" evidence="7">
    <location>
        <begin position="148"/>
        <end position="278"/>
    </location>
</feature>
<dbReference type="Pfam" id="PF00698">
    <property type="entry name" value="Acyl_transf_1"/>
    <property type="match status" value="1"/>
</dbReference>
<feature type="region of interest" description="C-terminal hotdog fold" evidence="7">
    <location>
        <begin position="302"/>
        <end position="448"/>
    </location>
</feature>
<dbReference type="InterPro" id="IPR016035">
    <property type="entry name" value="Acyl_Trfase/lysoPLipase"/>
</dbReference>
<dbReference type="InterPro" id="IPR014043">
    <property type="entry name" value="Acyl_transferase_dom"/>
</dbReference>
<dbReference type="AlphaFoldDB" id="S3Z8P0"/>
<dbReference type="Gene3D" id="3.10.129.110">
    <property type="entry name" value="Polyketide synthase dehydratase"/>
    <property type="match status" value="1"/>
</dbReference>
<dbReference type="InterPro" id="IPR055123">
    <property type="entry name" value="SpnB-like_Rossmann"/>
</dbReference>
<dbReference type="FunFam" id="1.10.1200.10:FF:000007">
    <property type="entry name" value="Probable polyketide synthase pks17"/>
    <property type="match status" value="1"/>
</dbReference>
<evidence type="ECO:0000256" key="6">
    <source>
        <dbReference type="ARBA" id="ARBA00023268"/>
    </source>
</evidence>
<dbReference type="PANTHER" id="PTHR43775">
    <property type="entry name" value="FATTY ACID SYNTHASE"/>
    <property type="match status" value="1"/>
</dbReference>
<feature type="active site" description="Proton acceptor; for dehydratase activity" evidence="7">
    <location>
        <position position="180"/>
    </location>
</feature>
<dbReference type="PROSITE" id="PS00012">
    <property type="entry name" value="PHOSPHOPANTETHEINE"/>
    <property type="match status" value="1"/>
</dbReference>
<dbReference type="Gene3D" id="3.30.70.3290">
    <property type="match status" value="1"/>
</dbReference>
<dbReference type="InterPro" id="IPR057326">
    <property type="entry name" value="KR_dom"/>
</dbReference>
<evidence type="ECO:0000256" key="2">
    <source>
        <dbReference type="ARBA" id="ARBA00022450"/>
    </source>
</evidence>
<dbReference type="SMART" id="SM01294">
    <property type="entry name" value="PKS_PP_betabranch"/>
    <property type="match status" value="1"/>
</dbReference>
<dbReference type="InterPro" id="IPR009081">
    <property type="entry name" value="PP-bd_ACP"/>
</dbReference>
<keyword evidence="3" id="KW-0597">Phosphoprotein</keyword>
<evidence type="ECO:0000256" key="4">
    <source>
        <dbReference type="ARBA" id="ARBA00022679"/>
    </source>
</evidence>
<dbReference type="InterPro" id="IPR050091">
    <property type="entry name" value="PKS_NRPS_Biosynth_Enz"/>
</dbReference>
<comment type="pathway">
    <text evidence="1">Antibiotic biosynthesis.</text>
</comment>
<dbReference type="InterPro" id="IPR049900">
    <property type="entry name" value="PKS_mFAS_DH"/>
</dbReference>
<keyword evidence="4" id="KW-0808">Transferase</keyword>
<evidence type="ECO:0000256" key="8">
    <source>
        <dbReference type="SAM" id="MobiDB-lite"/>
    </source>
</evidence>
<dbReference type="InterPro" id="IPR042104">
    <property type="entry name" value="PKS_dehydratase_sf"/>
</dbReference>
<dbReference type="Pfam" id="PF14765">
    <property type="entry name" value="PS-DH"/>
    <property type="match status" value="1"/>
</dbReference>
<dbReference type="GO" id="GO:0004312">
    <property type="term" value="F:fatty acid synthase activity"/>
    <property type="evidence" value="ECO:0007669"/>
    <property type="project" value="TreeGrafter"/>
</dbReference>
<accession>S3Z8P0</accession>
<evidence type="ECO:0000313" key="11">
    <source>
        <dbReference type="EMBL" id="EPH40061.1"/>
    </source>
</evidence>
<dbReference type="SMART" id="SM00822">
    <property type="entry name" value="PKS_KR"/>
    <property type="match status" value="1"/>
</dbReference>
<feature type="compositionally biased region" description="Low complexity" evidence="8">
    <location>
        <begin position="548"/>
        <end position="565"/>
    </location>
</feature>
<evidence type="ECO:0000313" key="12">
    <source>
        <dbReference type="Proteomes" id="UP000014629"/>
    </source>
</evidence>
<evidence type="ECO:0000256" key="3">
    <source>
        <dbReference type="ARBA" id="ARBA00022553"/>
    </source>
</evidence>
<protein>
    <submittedName>
        <fullName evidence="11">Uncharacterized protein</fullName>
    </submittedName>
</protein>
<dbReference type="Pfam" id="PF08659">
    <property type="entry name" value="KR"/>
    <property type="match status" value="1"/>
</dbReference>
<dbReference type="Gene3D" id="3.40.50.720">
    <property type="entry name" value="NAD(P)-binding Rossmann-like Domain"/>
    <property type="match status" value="1"/>
</dbReference>
<evidence type="ECO:0000259" key="10">
    <source>
        <dbReference type="PROSITE" id="PS52019"/>
    </source>
</evidence>
<dbReference type="SMART" id="SM00826">
    <property type="entry name" value="PKS_DH"/>
    <property type="match status" value="1"/>
</dbReference>
<dbReference type="SUPFAM" id="SSF47336">
    <property type="entry name" value="ACP-like"/>
    <property type="match status" value="1"/>
</dbReference>
<evidence type="ECO:0000259" key="9">
    <source>
        <dbReference type="PROSITE" id="PS50075"/>
    </source>
</evidence>
<keyword evidence="5" id="KW-0045">Antibiotic biosynthesis</keyword>
<dbReference type="InterPro" id="IPR049551">
    <property type="entry name" value="PKS_DH_C"/>
</dbReference>
<evidence type="ECO:0000256" key="7">
    <source>
        <dbReference type="PROSITE-ProRule" id="PRU01363"/>
    </source>
</evidence>
<dbReference type="InterPro" id="IPR036736">
    <property type="entry name" value="ACP-like_sf"/>
</dbReference>
<feature type="active site" description="Proton donor; for dehydratase activity" evidence="7">
    <location>
        <position position="363"/>
    </location>
</feature>
<dbReference type="GO" id="GO:0031177">
    <property type="term" value="F:phosphopantetheine binding"/>
    <property type="evidence" value="ECO:0007669"/>
    <property type="project" value="InterPro"/>
</dbReference>
<dbReference type="Proteomes" id="UP000014629">
    <property type="component" value="Unassembled WGS sequence"/>
</dbReference>
<evidence type="ECO:0000256" key="5">
    <source>
        <dbReference type="ARBA" id="ARBA00023194"/>
    </source>
</evidence>
<dbReference type="Pfam" id="PF00550">
    <property type="entry name" value="PP-binding"/>
    <property type="match status" value="1"/>
</dbReference>
<keyword evidence="2" id="KW-0596">Phosphopantetheine</keyword>
<gene>
    <name evidence="11" type="ORF">STRAU_6877</name>
</gene>
<dbReference type="GO" id="GO:0006633">
    <property type="term" value="P:fatty acid biosynthetic process"/>
    <property type="evidence" value="ECO:0007669"/>
    <property type="project" value="TreeGrafter"/>
</dbReference>
<dbReference type="PANTHER" id="PTHR43775:SF51">
    <property type="entry name" value="INACTIVE PHENOLPHTHIOCEROL SYNTHESIS POLYKETIDE SYNTHASE TYPE I PKS1-RELATED"/>
    <property type="match status" value="1"/>
</dbReference>
<proteinExistence type="predicted"/>
<organism evidence="11 12">
    <name type="scientific">Streptomyces aurantiacus JA 4570</name>
    <dbReference type="NCBI Taxonomy" id="1286094"/>
    <lineage>
        <taxon>Bacteria</taxon>
        <taxon>Bacillati</taxon>
        <taxon>Actinomycetota</taxon>
        <taxon>Actinomycetes</taxon>
        <taxon>Kitasatosporales</taxon>
        <taxon>Streptomycetaceae</taxon>
        <taxon>Streptomyces</taxon>
        <taxon>Streptomyces aurantiacus group</taxon>
    </lineage>
</organism>
<dbReference type="CDD" id="cd08956">
    <property type="entry name" value="KR_3_FAS_SDR_x"/>
    <property type="match status" value="1"/>
</dbReference>
<evidence type="ECO:0000256" key="1">
    <source>
        <dbReference type="ARBA" id="ARBA00004792"/>
    </source>
</evidence>
<name>S3Z8P0_9ACTN</name>
<dbReference type="InterPro" id="IPR006162">
    <property type="entry name" value="Ppantetheine_attach_site"/>
</dbReference>
<comment type="caution">
    <text evidence="11">The sequence shown here is derived from an EMBL/GenBank/DDBJ whole genome shotgun (WGS) entry which is preliminary data.</text>
</comment>
<reference evidence="11 12" key="1">
    <citation type="submission" date="2013-02" db="EMBL/GenBank/DDBJ databases">
        <title>Draft Genome Sequence of Streptomyces aurantiacus, Which Produces Setomimycin.</title>
        <authorList>
            <person name="Gruening B.A."/>
            <person name="Praeg A."/>
            <person name="Erxleben A."/>
            <person name="Guenther S."/>
            <person name="Mueller M."/>
        </authorList>
    </citation>
    <scope>NUCLEOTIDE SEQUENCE [LARGE SCALE GENOMIC DNA]</scope>
    <source>
        <strain evidence="11 12">JA 4570</strain>
    </source>
</reference>
<dbReference type="Pfam" id="PF21089">
    <property type="entry name" value="PKS_DH_N"/>
    <property type="match status" value="1"/>
</dbReference>
<sequence length="1125" mass="116717">MPLYSTLTGEWLDANTPMDAGYWYRNLRQTVLFEHATRGLLDEGHGLFLEMSPHPVLTVPVQATIDATDSPAITLGSLRRDEGGAERLLTSIAEAHARGAELGWKALFPGARTTVDLPTYPFQHQHYWLHADPDAGDVSAVGLGETGHPLLGAAVPLADGDGHLLTGRLSLRTHPWLADHAVAGAVLLPATAFVELATRAGDQVDCDLVEELTMEMPLVVPETGGVQLQLTVGPADASGRRTLAFHSRPEAGPDTDGAEAEPWTRHATGVLAANTASEASTASTASEAPAAFDLAQWPPRDARAVAIDGLYEEFAAADVRYGPAFQGLRSVWRRGDEVFAEVGVPDDRRDEAGRFGLHPVLLDAALQAAHLAQDPSDADGDEGGAPRLPFSWSGVALYATGAKSLRVRLTRSGSGGDTVSVLLADESGAPVARIGSLVSRTVDVSRSLAARRTRVPHLYRVNWVQPPAVAPARAERAAADSWAVLGADGTAASELCRLLGEDGVDVTAYPTLADLTAAVAEGTAPAPGVVVAADGTRADDGPATTGEAPDAAHTPVPADAPADAAHTPVPADAVHTATGDALALVQEWLAADDRLADARLIVLTRGAAAVTADEPVPGVAHAAVLGLLRSAQSEEPGRFVLADVDGDPESLRALPAAYAHGEPECAIRAGAVHVPRLGRDLGEPAPDLASAALNPQGTALVTGAPGGLGGLVARHLVAEHGIRHLLFLGRRGADAPGASELAHEIAELGAAVDVVACDAADRDALAGALARVPDAHPLTAVVHTAGVFDDGITASLTAAQLDRVLRPKVDAAVNLHALTQGADLAAFVLFSSVAGVLGGAGQGNYAAGNTFLDAYAQHLRGQGVPATSLAWGLWAERGGMAGQITADDLDRMTRSGIAPLATEQGLGLLDAALGLGVAALVPVRLDTAALRTAHGRHLPPLLSGLVHGPARRAVADLDGSDGEASALVRRLRGLPDDERERALLDHVRGQAAAVLGHTSGDDVDAERAFRDLGFDSLTAVELRNRLNEATGLRLPATLVFDYASPLALARHLKSELTGGDAPAEAVPAAAHGHTDEPIAIVAMSCRLRVPLRPRPRPPGHHVLARRRLPARGRCVRRLLLRHLTA</sequence>
<dbReference type="SMART" id="SM00823">
    <property type="entry name" value="PKS_PP"/>
    <property type="match status" value="1"/>
</dbReference>
<dbReference type="GO" id="GO:0017000">
    <property type="term" value="P:antibiotic biosynthetic process"/>
    <property type="evidence" value="ECO:0007669"/>
    <property type="project" value="UniProtKB-KW"/>
</dbReference>
<dbReference type="Gene3D" id="3.40.366.10">
    <property type="entry name" value="Malonyl-Coenzyme A Acyl Carrier Protein, domain 2"/>
    <property type="match status" value="1"/>
</dbReference>
<keyword evidence="6" id="KW-0511">Multifunctional enzyme</keyword>
<dbReference type="PROSITE" id="PS50075">
    <property type="entry name" value="CARRIER"/>
    <property type="match status" value="1"/>
</dbReference>
<dbReference type="PROSITE" id="PS52019">
    <property type="entry name" value="PKS_MFAS_DH"/>
    <property type="match status" value="1"/>
</dbReference>